<name>A0A221KIN1_VITFI</name>
<reference evidence="3 4" key="1">
    <citation type="submission" date="2017-07" db="EMBL/GenBank/DDBJ databases">
        <title>Complete Genome Sequence of the cosmetic ferment Vitreoscilla filiformis (ATCC15551).</title>
        <authorList>
            <person name="Contreras S."/>
            <person name="Sagory-Zalkind P."/>
            <person name="Blanquart H."/>
            <person name="Iltis A."/>
            <person name="Morand S.C."/>
        </authorList>
    </citation>
    <scope>NUCLEOTIDE SEQUENCE [LARGE SCALE GENOMIC DNA]</scope>
    <source>
        <strain evidence="3 4">ATCC 15551</strain>
    </source>
</reference>
<feature type="domain" description="Cytochrome c assembly protein" evidence="2">
    <location>
        <begin position="86"/>
        <end position="248"/>
    </location>
</feature>
<protein>
    <submittedName>
        <fullName evidence="3">Cytochrome C assembly protein</fullName>
    </submittedName>
</protein>
<dbReference type="InterPro" id="IPR052372">
    <property type="entry name" value="YpjD/HemX"/>
</dbReference>
<sequence>MTLLAYAAAAAPVAAERAWPVRALHLGWLLHGVVLLVSAGVFDATQAGWRIGFAPVLSLTGWLVLLVHGIESHLLPVAGVRRALAVGGVVVVGLAWVFPGELPMVAHSSLAPLHWLLGLTSYGLFGAAVLHALMLDTTDRHLRQRQSHAPVTATFGLPLLRLERLTFRFVEAGFAVLTAALLLGVFSGQWRWDHKTVLSLLGWMTFAHLVAGRIWRGWRGRRATRWIYAGALLLLLAYVGSRFVMEVLLHRAQ</sequence>
<dbReference type="PANTHER" id="PTHR38034">
    <property type="entry name" value="INNER MEMBRANE PROTEIN YPJD"/>
    <property type="match status" value="1"/>
</dbReference>
<evidence type="ECO:0000259" key="2">
    <source>
        <dbReference type="Pfam" id="PF01578"/>
    </source>
</evidence>
<organism evidence="3 4">
    <name type="scientific">Vitreoscilla filiformis</name>
    <dbReference type="NCBI Taxonomy" id="63"/>
    <lineage>
        <taxon>Bacteria</taxon>
        <taxon>Pseudomonadati</taxon>
        <taxon>Pseudomonadota</taxon>
        <taxon>Betaproteobacteria</taxon>
        <taxon>Neisseriales</taxon>
        <taxon>Neisseriaceae</taxon>
        <taxon>Vitreoscilla</taxon>
    </lineage>
</organism>
<dbReference type="KEGG" id="vff:VITFI_CDS3099"/>
<dbReference type="InterPro" id="IPR002541">
    <property type="entry name" value="Cyt_c_assembly"/>
</dbReference>
<dbReference type="PANTHER" id="PTHR38034:SF1">
    <property type="entry name" value="INNER MEMBRANE PROTEIN YPJD"/>
    <property type="match status" value="1"/>
</dbReference>
<feature type="transmembrane region" description="Helical" evidence="1">
    <location>
        <begin position="169"/>
        <end position="190"/>
    </location>
</feature>
<keyword evidence="1" id="KW-0812">Transmembrane</keyword>
<dbReference type="GO" id="GO:0020037">
    <property type="term" value="F:heme binding"/>
    <property type="evidence" value="ECO:0007669"/>
    <property type="project" value="InterPro"/>
</dbReference>
<feature type="transmembrane region" description="Helical" evidence="1">
    <location>
        <begin position="226"/>
        <end position="245"/>
    </location>
</feature>
<dbReference type="AlphaFoldDB" id="A0A221KIN1"/>
<feature type="transmembrane region" description="Helical" evidence="1">
    <location>
        <begin position="79"/>
        <end position="98"/>
    </location>
</feature>
<feature type="transmembrane region" description="Helical" evidence="1">
    <location>
        <begin position="47"/>
        <end position="67"/>
    </location>
</feature>
<accession>A0A221KIN1</accession>
<evidence type="ECO:0000313" key="4">
    <source>
        <dbReference type="Proteomes" id="UP000199729"/>
    </source>
</evidence>
<evidence type="ECO:0000256" key="1">
    <source>
        <dbReference type="SAM" id="Phobius"/>
    </source>
</evidence>
<feature type="transmembrane region" description="Helical" evidence="1">
    <location>
        <begin position="113"/>
        <end position="135"/>
    </location>
</feature>
<dbReference type="Pfam" id="PF01578">
    <property type="entry name" value="Cytochrom_C_asm"/>
    <property type="match status" value="1"/>
</dbReference>
<evidence type="ECO:0000313" key="3">
    <source>
        <dbReference type="EMBL" id="ASM78876.1"/>
    </source>
</evidence>
<dbReference type="Proteomes" id="UP000199729">
    <property type="component" value="Chromosome"/>
</dbReference>
<keyword evidence="1" id="KW-0472">Membrane</keyword>
<keyword evidence="1" id="KW-1133">Transmembrane helix</keyword>
<gene>
    <name evidence="3" type="ORF">VITFI_CDS3099</name>
</gene>
<dbReference type="GO" id="GO:0017004">
    <property type="term" value="P:cytochrome complex assembly"/>
    <property type="evidence" value="ECO:0007669"/>
    <property type="project" value="InterPro"/>
</dbReference>
<feature type="transmembrane region" description="Helical" evidence="1">
    <location>
        <begin position="196"/>
        <end position="214"/>
    </location>
</feature>
<keyword evidence="4" id="KW-1185">Reference proteome</keyword>
<proteinExistence type="predicted"/>
<dbReference type="EMBL" id="CP022423">
    <property type="protein sequence ID" value="ASM78876.1"/>
    <property type="molecule type" value="Genomic_DNA"/>
</dbReference>